<accession>A0A9X4C5U0</accession>
<dbReference type="PANTHER" id="PTHR43470">
    <property type="entry name" value="PHOSPHATE TRANSPORT SYSTEM PERMEASE PROTEIN PSTA-RELATED"/>
    <property type="match status" value="1"/>
</dbReference>
<dbReference type="PANTHER" id="PTHR43470:SF3">
    <property type="entry name" value="PHOSPHATE TRANSPORT SYSTEM PERMEASE PROTEIN PSTA-RELATED"/>
    <property type="match status" value="1"/>
</dbReference>
<evidence type="ECO:0000256" key="1">
    <source>
        <dbReference type="SAM" id="Phobius"/>
    </source>
</evidence>
<organism evidence="2 3">
    <name type="scientific">Pseudomonas shahriarae</name>
    <dbReference type="NCBI Taxonomy" id="2745512"/>
    <lineage>
        <taxon>Bacteria</taxon>
        <taxon>Pseudomonadati</taxon>
        <taxon>Pseudomonadota</taxon>
        <taxon>Gammaproteobacteria</taxon>
        <taxon>Pseudomonadales</taxon>
        <taxon>Pseudomonadaceae</taxon>
        <taxon>Pseudomonas</taxon>
    </lineage>
</organism>
<comment type="caution">
    <text evidence="2">The sequence shown here is derived from an EMBL/GenBank/DDBJ whole genome shotgun (WGS) entry which is preliminary data.</text>
</comment>
<feature type="transmembrane region" description="Helical" evidence="1">
    <location>
        <begin position="57"/>
        <end position="81"/>
    </location>
</feature>
<evidence type="ECO:0000313" key="3">
    <source>
        <dbReference type="Proteomes" id="UP001148185"/>
    </source>
</evidence>
<name>A0A9X4C5U0_9PSED</name>
<keyword evidence="3" id="KW-1185">Reference proteome</keyword>
<proteinExistence type="predicted"/>
<feature type="transmembrane region" description="Helical" evidence="1">
    <location>
        <begin position="12"/>
        <end position="37"/>
    </location>
</feature>
<protein>
    <recommendedName>
        <fullName evidence="4">Phosphate ABC transporter permease subunit PstC</fullName>
    </recommendedName>
</protein>
<keyword evidence="1" id="KW-1133">Transmembrane helix</keyword>
<dbReference type="RefSeq" id="WP_273878076.1">
    <property type="nucleotide sequence ID" value="NZ_JAMDHA010000031.1"/>
</dbReference>
<sequence>MDSQAIDRLFSGVIWSAVALLTCIFLILLGDLVWQGFSHLSWSFLLIEPTNAGRSGGIAPILLSTLLILLVALAAAFPLGLGASA</sequence>
<keyword evidence="1" id="KW-0472">Membrane</keyword>
<dbReference type="EMBL" id="JAMDHA010000031">
    <property type="protein sequence ID" value="MDD1010783.1"/>
    <property type="molecule type" value="Genomic_DNA"/>
</dbReference>
<dbReference type="AlphaFoldDB" id="A0A9X4C5U0"/>
<gene>
    <name evidence="2" type="ORF">M5G27_25225</name>
</gene>
<keyword evidence="1" id="KW-0812">Transmembrane</keyword>
<reference evidence="2 3" key="1">
    <citation type="submission" date="2022-05" db="EMBL/GenBank/DDBJ databases">
        <title>Novel Pseudomonas spp. Isolated from a Rainbow Trout Aquaculture Facility.</title>
        <authorList>
            <person name="Testerman T."/>
            <person name="Graf J."/>
        </authorList>
    </citation>
    <scope>NUCLEOTIDE SEQUENCE [LARGE SCALE GENOMIC DNA]</scope>
    <source>
        <strain evidence="2 3">ID1042</strain>
    </source>
</reference>
<evidence type="ECO:0000313" key="2">
    <source>
        <dbReference type="EMBL" id="MDD1010783.1"/>
    </source>
</evidence>
<evidence type="ECO:0008006" key="4">
    <source>
        <dbReference type="Google" id="ProtNLM"/>
    </source>
</evidence>
<dbReference type="Proteomes" id="UP001148185">
    <property type="component" value="Unassembled WGS sequence"/>
</dbReference>